<accession>A0A2P7ZCV7</accession>
<feature type="signal peptide" evidence="1">
    <location>
        <begin position="1"/>
        <end position="26"/>
    </location>
</feature>
<evidence type="ECO:0000313" key="2">
    <source>
        <dbReference type="EMBL" id="PSK46028.1"/>
    </source>
</evidence>
<dbReference type="AlphaFoldDB" id="A0A2P7ZCV7"/>
<dbReference type="Proteomes" id="UP000243723">
    <property type="component" value="Unassembled WGS sequence"/>
</dbReference>
<sequence>MRNFRCFSGKFVTLVLATCLPISVLAKFDVQLSFTQNLLPTSTDGRVVVLFAPRGTDPLEDTDVTSTPDLIFGQNVYRVTDKDTVTLSSGGDHSIRVGVYGFPNASLADIAPGSYSVQAFLNPYEKVKRSDGSSLSVHFPCGDGAPNINGVGSLVSPVVDIDVQGGDQTIELQFNNVTTAEASTGKEIGGYSQGNYQDTETLKYVKIRSKALSDFWGRDMYVGANVVLPSGYQANNTSKRYPTIYSQGHWPANGGAFNYPRAKFSSAWDSGIIPGTNTSAPRSTPKLILVTFRHEAPFYDDSYAVNTANIGPYGDAINDELIPYLESIFNMIPEPYARIQEGGSTGGWISAASVIFRPDLFGACFSSYPDSLDFHKHQDISLYTSANAYTRADGSAVPSIREFVNDTEHVLATVAQENHWELSFGTASRSSLQWDVWNAVFGAQGLNGYPLEPWNKVTGEIYPEAVEYWKPFDLGNYIVSNWANERNLGQALRNRVFVYVGTHDDYYLNEGVMEFQKTVEAVSGPNWVNVTILEGKPHGGNYQTREIWNYLEFLETWINDHSPQGATPLSDSVTQSTSRGNTFAEVIGRAGYQAALARQAPPVITAKDGGYEATVGRWDPGMELEAQWFVNGKPCSEVIAVKKDTVLKYEPDQSSRRSFLQLQVVGRKPNYSKETRESNKVAITR</sequence>
<comment type="caution">
    <text evidence="2">The sequence shown here is derived from an EMBL/GenBank/DDBJ whole genome shotgun (WGS) entry which is preliminary data.</text>
</comment>
<reference evidence="2 3" key="1">
    <citation type="submission" date="2017-05" db="EMBL/GenBank/DDBJ databases">
        <title>Draft genome sequence of Elsinoe australis.</title>
        <authorList>
            <person name="Cheng Q."/>
        </authorList>
    </citation>
    <scope>NUCLEOTIDE SEQUENCE [LARGE SCALE GENOMIC DNA]</scope>
    <source>
        <strain evidence="2 3">NL1</strain>
    </source>
</reference>
<dbReference type="InterPro" id="IPR029058">
    <property type="entry name" value="AB_hydrolase_fold"/>
</dbReference>
<dbReference type="STRING" id="40998.A0A2P7ZCV7"/>
<dbReference type="InterPro" id="IPR050583">
    <property type="entry name" value="Mycobacterial_A85_antigen"/>
</dbReference>
<organism evidence="2 3">
    <name type="scientific">Elsinoe australis</name>
    <dbReference type="NCBI Taxonomy" id="40998"/>
    <lineage>
        <taxon>Eukaryota</taxon>
        <taxon>Fungi</taxon>
        <taxon>Dikarya</taxon>
        <taxon>Ascomycota</taxon>
        <taxon>Pezizomycotina</taxon>
        <taxon>Dothideomycetes</taxon>
        <taxon>Dothideomycetidae</taxon>
        <taxon>Myriangiales</taxon>
        <taxon>Elsinoaceae</taxon>
        <taxon>Elsinoe</taxon>
    </lineage>
</organism>
<name>A0A2P7ZCV7_9PEZI</name>
<dbReference type="PANTHER" id="PTHR48098:SF3">
    <property type="entry name" value="IRON(III) ENTEROBACTIN ESTERASE"/>
    <property type="match status" value="1"/>
</dbReference>
<dbReference type="OrthoDB" id="184793at2759"/>
<feature type="chain" id="PRO_5015158041" evidence="1">
    <location>
        <begin position="27"/>
        <end position="685"/>
    </location>
</feature>
<protein>
    <submittedName>
        <fullName evidence="2">Ubiquitin conjugation factor E4</fullName>
    </submittedName>
</protein>
<keyword evidence="1" id="KW-0732">Signal</keyword>
<keyword evidence="3" id="KW-1185">Reference proteome</keyword>
<dbReference type="SUPFAM" id="SSF53474">
    <property type="entry name" value="alpha/beta-Hydrolases"/>
    <property type="match status" value="1"/>
</dbReference>
<dbReference type="EMBL" id="NHZQ01000236">
    <property type="protein sequence ID" value="PSK46028.1"/>
    <property type="molecule type" value="Genomic_DNA"/>
</dbReference>
<dbReference type="Gene3D" id="3.40.50.1820">
    <property type="entry name" value="alpha/beta hydrolase"/>
    <property type="match status" value="1"/>
</dbReference>
<gene>
    <name evidence="2" type="ORF">B9Z65_4996</name>
</gene>
<evidence type="ECO:0000313" key="3">
    <source>
        <dbReference type="Proteomes" id="UP000243723"/>
    </source>
</evidence>
<proteinExistence type="predicted"/>
<dbReference type="PANTHER" id="PTHR48098">
    <property type="entry name" value="ENTEROCHELIN ESTERASE-RELATED"/>
    <property type="match status" value="1"/>
</dbReference>
<evidence type="ECO:0000256" key="1">
    <source>
        <dbReference type="SAM" id="SignalP"/>
    </source>
</evidence>